<accession>A0ABW7N7X9</accession>
<reference evidence="1 2" key="1">
    <citation type="journal article" date="2013" name="Int. J. Syst. Evol. Microbiol.">
        <title>Marinoscillum luteum sp. nov., isolated from marine sediment.</title>
        <authorList>
            <person name="Cha I.T."/>
            <person name="Park S.J."/>
            <person name="Kim S.J."/>
            <person name="Kim J.G."/>
            <person name="Jung M.Y."/>
            <person name="Shin K.S."/>
            <person name="Kwon K.K."/>
            <person name="Yang S.H."/>
            <person name="Seo Y.S."/>
            <person name="Rhee S.K."/>
        </authorList>
    </citation>
    <scope>NUCLEOTIDE SEQUENCE [LARGE SCALE GENOMIC DNA]</scope>
    <source>
        <strain evidence="1 2">KCTC 23939</strain>
    </source>
</reference>
<gene>
    <name evidence="1" type="ORF">ACHKAR_09090</name>
</gene>
<dbReference type="RefSeq" id="WP_395417141.1">
    <property type="nucleotide sequence ID" value="NZ_JBIPKE010000015.1"/>
</dbReference>
<organism evidence="1 2">
    <name type="scientific">Marinoscillum luteum</name>
    <dbReference type="NCBI Taxonomy" id="861051"/>
    <lineage>
        <taxon>Bacteria</taxon>
        <taxon>Pseudomonadati</taxon>
        <taxon>Bacteroidota</taxon>
        <taxon>Cytophagia</taxon>
        <taxon>Cytophagales</taxon>
        <taxon>Reichenbachiellaceae</taxon>
        <taxon>Marinoscillum</taxon>
    </lineage>
</organism>
<name>A0ABW7N7X9_9BACT</name>
<keyword evidence="2" id="KW-1185">Reference proteome</keyword>
<comment type="caution">
    <text evidence="1">The sequence shown here is derived from an EMBL/GenBank/DDBJ whole genome shotgun (WGS) entry which is preliminary data.</text>
</comment>
<dbReference type="Proteomes" id="UP001610063">
    <property type="component" value="Unassembled WGS sequence"/>
</dbReference>
<evidence type="ECO:0008006" key="3">
    <source>
        <dbReference type="Google" id="ProtNLM"/>
    </source>
</evidence>
<evidence type="ECO:0000313" key="2">
    <source>
        <dbReference type="Proteomes" id="UP001610063"/>
    </source>
</evidence>
<sequence length="579" mass="67032">MAYPEIISKLIGDIFENSLESENIEIAQISSRDVNGLIRSTDSNTALISPNLISKIRPSHINVPVNSTGLNYLDDFEYKPSFWLYLSPASGLKKAEPLVVSWTNGNHTTLHPDPGFLGTYGLSPRVANDITFWDDLSKPKYNIVENVPLSIYDYPIQTEAYVKIDRKYLSDYLSVRKRVAIKVFREIRDIEISDDILNLLDGKQYFIKEHDQYEVRLSKYSHKDDIVRLEVNGFKVLLEDFKLLETENNYGGHSWKGIDQKVTGYEARHNMPFRYVYVSDDVLDKYEQDEDYNVQPESGSVSYGIHWRVSHCDRVGRNAIKIEIKKLYEGTPYDVIDYWNQFSIDPKTIDTDQENIAEKATRLVRKYLLFGRGLSSILNRICDFNFLSLELISLDEKSLDYKGYAQDHDIRPIMNHVSAKAFSKEEFIIRCKKLNILLSENLREKNLRKVVHCLGFEADKTNELRSIKLLELILKYLYVAHSSGLHPRKSKEAILSRIDEFKDLKVIPELLALNAIRQLDAHKSKDFNSKFNTALETLAIDKKMITNNYSNVCHDTYDRLIDMFSDLNSFLVSAYDFKD</sequence>
<dbReference type="EMBL" id="JBIPKE010000015">
    <property type="protein sequence ID" value="MFH6983592.1"/>
    <property type="molecule type" value="Genomic_DNA"/>
</dbReference>
<evidence type="ECO:0000313" key="1">
    <source>
        <dbReference type="EMBL" id="MFH6983592.1"/>
    </source>
</evidence>
<protein>
    <recommendedName>
        <fullName evidence="3">ApeA N-terminal domain-containing protein</fullName>
    </recommendedName>
</protein>
<proteinExistence type="predicted"/>